<evidence type="ECO:0000313" key="2">
    <source>
        <dbReference type="Proteomes" id="UP000008864"/>
    </source>
</evidence>
<proteinExistence type="predicted"/>
<keyword evidence="2" id="KW-1185">Reference proteome</keyword>
<dbReference type="VEuPathDB" id="FungiDB:TERG_03621"/>
<dbReference type="HOGENOM" id="CLU_2529083_0_0_1"/>
<dbReference type="EMBL" id="GG700650">
    <property type="protein sequence ID" value="EGD87373.2"/>
    <property type="molecule type" value="Genomic_DNA"/>
</dbReference>
<accession>F2SL41</accession>
<dbReference type="RefSeq" id="XP_047604104.1">
    <property type="nucleotide sequence ID" value="XM_047748128.1"/>
</dbReference>
<protein>
    <submittedName>
        <fullName evidence="1">Uncharacterized protein</fullName>
    </submittedName>
</protein>
<reference evidence="2" key="1">
    <citation type="journal article" date="2012" name="MBio">
        <title>Comparative genome analysis of Trichophyton rubrum and related dermatophytes reveals candidate genes involved in infection.</title>
        <authorList>
            <person name="Martinez D.A."/>
            <person name="Oliver B.G."/>
            <person name="Graeser Y."/>
            <person name="Goldberg J.M."/>
            <person name="Li W."/>
            <person name="Martinez-Rossi N.M."/>
            <person name="Monod M."/>
            <person name="Shelest E."/>
            <person name="Barton R.C."/>
            <person name="Birch E."/>
            <person name="Brakhage A.A."/>
            <person name="Chen Z."/>
            <person name="Gurr S.J."/>
            <person name="Heiman D."/>
            <person name="Heitman J."/>
            <person name="Kosti I."/>
            <person name="Rossi A."/>
            <person name="Saif S."/>
            <person name="Samalova M."/>
            <person name="Saunders C.W."/>
            <person name="Shea T."/>
            <person name="Summerbell R.C."/>
            <person name="Xu J."/>
            <person name="Young S."/>
            <person name="Zeng Q."/>
            <person name="Birren B.W."/>
            <person name="Cuomo C.A."/>
            <person name="White T.C."/>
        </authorList>
    </citation>
    <scope>NUCLEOTIDE SEQUENCE [LARGE SCALE GENOMIC DNA]</scope>
    <source>
        <strain evidence="2">ATCC MYA-4607 / CBS 118892</strain>
    </source>
</reference>
<evidence type="ECO:0000313" key="1">
    <source>
        <dbReference type="EMBL" id="EGD87373.2"/>
    </source>
</evidence>
<dbReference type="AlphaFoldDB" id="F2SL41"/>
<name>F2SL41_TRIRC</name>
<gene>
    <name evidence="1" type="ORF">TERG_03621</name>
</gene>
<sequence>MLYCQWYLRKSFPSFLSISPTSSLLPIFASLFPDFVGPALSPGVPLPLESFNIRCLELMNHPLRAFKDDFAARLDIANKTNGYI</sequence>
<dbReference type="InParanoid" id="F2SL41"/>
<dbReference type="GeneID" id="10376640"/>
<dbReference type="Proteomes" id="UP000008864">
    <property type="component" value="Unassembled WGS sequence"/>
</dbReference>
<organism evidence="1 2">
    <name type="scientific">Trichophyton rubrum (strain ATCC MYA-4607 / CBS 118892)</name>
    <name type="common">Athlete's foot fungus</name>
    <dbReference type="NCBI Taxonomy" id="559305"/>
    <lineage>
        <taxon>Eukaryota</taxon>
        <taxon>Fungi</taxon>
        <taxon>Dikarya</taxon>
        <taxon>Ascomycota</taxon>
        <taxon>Pezizomycotina</taxon>
        <taxon>Eurotiomycetes</taxon>
        <taxon>Eurotiomycetidae</taxon>
        <taxon>Onygenales</taxon>
        <taxon>Arthrodermataceae</taxon>
        <taxon>Trichophyton</taxon>
    </lineage>
</organism>